<protein>
    <recommendedName>
        <fullName evidence="3">HNH nuclease domain-containing protein</fullName>
    </recommendedName>
</protein>
<dbReference type="InterPro" id="IPR002711">
    <property type="entry name" value="HNH"/>
</dbReference>
<keyword evidence="5" id="KW-1185">Reference proteome</keyword>
<evidence type="ECO:0000256" key="1">
    <source>
        <dbReference type="ARBA" id="ARBA00023450"/>
    </source>
</evidence>
<organism evidence="4 5">
    <name type="scientific">Rhodococcoides fascians</name>
    <name type="common">Rhodococcus fascians</name>
    <dbReference type="NCBI Taxonomy" id="1828"/>
    <lineage>
        <taxon>Bacteria</taxon>
        <taxon>Bacillati</taxon>
        <taxon>Actinomycetota</taxon>
        <taxon>Actinomycetes</taxon>
        <taxon>Mycobacteriales</taxon>
        <taxon>Nocardiaceae</taxon>
        <taxon>Rhodococcoides</taxon>
    </lineage>
</organism>
<dbReference type="EMBL" id="CP015220">
    <property type="protein sequence ID" value="AMY21558.1"/>
    <property type="molecule type" value="Genomic_DNA"/>
</dbReference>
<dbReference type="GO" id="GO:0008270">
    <property type="term" value="F:zinc ion binding"/>
    <property type="evidence" value="ECO:0007669"/>
    <property type="project" value="InterPro"/>
</dbReference>
<feature type="compositionally biased region" description="Gly residues" evidence="2">
    <location>
        <begin position="336"/>
        <end position="345"/>
    </location>
</feature>
<dbReference type="Pfam" id="PF02720">
    <property type="entry name" value="DUF222"/>
    <property type="match status" value="2"/>
</dbReference>
<dbReference type="InterPro" id="IPR003615">
    <property type="entry name" value="HNH_nuc"/>
</dbReference>
<dbReference type="GO" id="GO:0003676">
    <property type="term" value="F:nucleic acid binding"/>
    <property type="evidence" value="ECO:0007669"/>
    <property type="project" value="InterPro"/>
</dbReference>
<feature type="region of interest" description="Disordered" evidence="2">
    <location>
        <begin position="227"/>
        <end position="247"/>
    </location>
</feature>
<accession>A0A143QFN9</accession>
<dbReference type="SMART" id="SM00507">
    <property type="entry name" value="HNHc"/>
    <property type="match status" value="1"/>
</dbReference>
<dbReference type="InterPro" id="IPR003870">
    <property type="entry name" value="DUF222"/>
</dbReference>
<dbReference type="AlphaFoldDB" id="A0A143QFN9"/>
<gene>
    <name evidence="4" type="ORF">A3Q41_00234</name>
</gene>
<evidence type="ECO:0000313" key="5">
    <source>
        <dbReference type="Proteomes" id="UP000076038"/>
    </source>
</evidence>
<dbReference type="GO" id="GO:0004519">
    <property type="term" value="F:endonuclease activity"/>
    <property type="evidence" value="ECO:0007669"/>
    <property type="project" value="InterPro"/>
</dbReference>
<name>A0A143QFN9_RHOFA</name>
<reference evidence="5" key="2">
    <citation type="submission" date="2016-04" db="EMBL/GenBank/DDBJ databases">
        <title>Complete Genome and Plasmid Sequences for Rhodococcus fascians D188 and Draft Sequences for Rhodococcus spp. Isolates PBTS 1 and PBTS 2.</title>
        <authorList>
            <person name="Stamer R."/>
            <person name="Vereecke D."/>
            <person name="Zhang Y."/>
            <person name="Schilkey F."/>
            <person name="Devitt N."/>
            <person name="Randall J."/>
        </authorList>
    </citation>
    <scope>NUCLEOTIDE SEQUENCE [LARGE SCALE GENOMIC DNA]</scope>
    <source>
        <strain evidence="5">PBTS2</strain>
    </source>
</reference>
<dbReference type="Proteomes" id="UP000076038">
    <property type="component" value="Chromosome"/>
</dbReference>
<comment type="similarity">
    <text evidence="1">Belongs to the Rv1128c/1148c/1588c/1702c/1945/3466 family.</text>
</comment>
<dbReference type="CDD" id="cd00085">
    <property type="entry name" value="HNHc"/>
    <property type="match status" value="1"/>
</dbReference>
<dbReference type="Pfam" id="PF01844">
    <property type="entry name" value="HNH"/>
    <property type="match status" value="1"/>
</dbReference>
<sequence length="505" mass="55124">MGHRQVAIHEFLCTAIVFDCTIIVYRTPVRYTWSMTTEIWQLSESELLADAADVSHRIQLLEARRIALVADIDIRVSREKLGFPGPAGWLTSTTLLTPSKANKIVALARGMKNFPDIADAVNTGSMTIDHAALILTFAETPPKNLPQEGRDLARKAMITAATGPGARTDRIREAITKLEDTYGGNKPPPEDTDRNELFASKTLNGRLVAKIDFDAITGEKLLTALSPLTEPRPAADGTQDERSPARRRADAFGHILDRYLASSNRPIEGGERPHLNLHIRLQDLTDLRDSADDITDDETSRAATESETDAADPVDINTGNPIDTDAATEPDHENGSGSGDRGGGDAAADRGAYRDLFGDGTSVGWLPWMGPLSRNTSRQLACDCVLTAIVMDENGNPLNLARTARTVTAKQKRALTARDHGCAFPGCGKPAAWTEGHHIWHWADGGPTDMDNLVLLCGFHHRLIHHSDWEVFIGTDQHPWFVPPASVDPYRQPRPSHARAGPHIA</sequence>
<feature type="region of interest" description="Disordered" evidence="2">
    <location>
        <begin position="291"/>
        <end position="348"/>
    </location>
</feature>
<dbReference type="Gene3D" id="1.10.30.50">
    <property type="match status" value="1"/>
</dbReference>
<evidence type="ECO:0000259" key="3">
    <source>
        <dbReference type="SMART" id="SM00507"/>
    </source>
</evidence>
<evidence type="ECO:0000256" key="2">
    <source>
        <dbReference type="SAM" id="MobiDB-lite"/>
    </source>
</evidence>
<feature type="domain" description="HNH nuclease" evidence="3">
    <location>
        <begin position="410"/>
        <end position="462"/>
    </location>
</feature>
<dbReference type="PATRIC" id="fig|1653479.3.peg.232"/>
<evidence type="ECO:0000313" key="4">
    <source>
        <dbReference type="EMBL" id="AMY21558.1"/>
    </source>
</evidence>
<reference evidence="4 5" key="1">
    <citation type="journal article" date="2016" name="Genome Announc.">
        <title>Complete Genome and Plasmid Sequences for Rhodococcus fascians D188 and Draft Sequences for Rhodococcus Isolates PBTS 1 and PBTS 2.</title>
        <authorList>
            <person name="Stamler R.A."/>
            <person name="Vereecke D."/>
            <person name="Zhang Y."/>
            <person name="Schilkey F."/>
            <person name="Devitt N."/>
            <person name="Randall J.J."/>
        </authorList>
    </citation>
    <scope>NUCLEOTIDE SEQUENCE [LARGE SCALE GENOMIC DNA]</scope>
    <source>
        <strain evidence="4 5">PBTS2</strain>
    </source>
</reference>
<dbReference type="KEGG" id="rhs:A3Q41_00234"/>
<proteinExistence type="inferred from homology"/>